<proteinExistence type="predicted"/>
<keyword evidence="2" id="KW-0472">Membrane</keyword>
<reference evidence="4" key="1">
    <citation type="journal article" date="2014" name="Int. J. Syst. Evol. Microbiol.">
        <title>Complete genome of a new Firmicutes species belonging to the dominant human colonic microbiota ('Ruminococcus bicirculans') reveals two chromosomes and a selective capacity to utilize plant glucans.</title>
        <authorList>
            <consortium name="NISC Comparative Sequencing Program"/>
            <person name="Wegmann U."/>
            <person name="Louis P."/>
            <person name="Goesmann A."/>
            <person name="Henrissat B."/>
            <person name="Duncan S.H."/>
            <person name="Flint H.J."/>
        </authorList>
    </citation>
    <scope>NUCLEOTIDE SEQUENCE</scope>
    <source>
        <strain evidence="4">CGMCC 4.5581</strain>
    </source>
</reference>
<evidence type="ECO:0000313" key="7">
    <source>
        <dbReference type="Proteomes" id="UP000648663"/>
    </source>
</evidence>
<reference evidence="7" key="2">
    <citation type="journal article" date="2019" name="Int. J. Syst. Evol. Microbiol.">
        <title>The Global Catalogue of Microorganisms (GCM) 10K type strain sequencing project: providing services to taxonomists for standard genome sequencing and annotation.</title>
        <authorList>
            <consortium name="The Broad Institute Genomics Platform"/>
            <consortium name="The Broad Institute Genome Sequencing Center for Infectious Disease"/>
            <person name="Wu L."/>
            <person name="Ma J."/>
        </authorList>
    </citation>
    <scope>NUCLEOTIDE SEQUENCE [LARGE SCALE GENOMIC DNA]</scope>
    <source>
        <strain evidence="7">CGMCC 4.5581</strain>
    </source>
</reference>
<keyword evidence="2" id="KW-0812">Transmembrane</keyword>
<feature type="transmembrane region" description="Helical" evidence="2">
    <location>
        <begin position="168"/>
        <end position="192"/>
    </location>
</feature>
<dbReference type="GO" id="GO:0050380">
    <property type="term" value="F:undecaprenyl-diphosphatase activity"/>
    <property type="evidence" value="ECO:0007669"/>
    <property type="project" value="UniProtKB-EC"/>
</dbReference>
<dbReference type="PANTHER" id="PTHR14969:SF13">
    <property type="entry name" value="AT30094P"/>
    <property type="match status" value="1"/>
</dbReference>
<dbReference type="Proteomes" id="UP000552836">
    <property type="component" value="Unassembled WGS sequence"/>
</dbReference>
<evidence type="ECO:0000313" key="6">
    <source>
        <dbReference type="Proteomes" id="UP000552836"/>
    </source>
</evidence>
<dbReference type="RefSeq" id="WP_208383685.1">
    <property type="nucleotide sequence ID" value="NZ_BAABJU010000003.1"/>
</dbReference>
<dbReference type="Gene3D" id="1.20.144.10">
    <property type="entry name" value="Phosphatidic acid phosphatase type 2/haloperoxidase"/>
    <property type="match status" value="1"/>
</dbReference>
<keyword evidence="5" id="KW-0378">Hydrolase</keyword>
<dbReference type="Proteomes" id="UP000648663">
    <property type="component" value="Unassembled WGS sequence"/>
</dbReference>
<evidence type="ECO:0000259" key="3">
    <source>
        <dbReference type="SMART" id="SM00014"/>
    </source>
</evidence>
<accession>A0A846LP46</accession>
<dbReference type="InterPro" id="IPR036938">
    <property type="entry name" value="PAP2/HPO_sf"/>
</dbReference>
<protein>
    <submittedName>
        <fullName evidence="5">Undecaprenyl-diphosphatase</fullName>
        <ecNumber evidence="5">3.6.1.27</ecNumber>
    </submittedName>
</protein>
<feature type="compositionally biased region" description="Pro residues" evidence="1">
    <location>
        <begin position="212"/>
        <end position="222"/>
    </location>
</feature>
<organism evidence="5 6">
    <name type="scientific">Modestobacter marinus</name>
    <dbReference type="NCBI Taxonomy" id="477641"/>
    <lineage>
        <taxon>Bacteria</taxon>
        <taxon>Bacillati</taxon>
        <taxon>Actinomycetota</taxon>
        <taxon>Actinomycetes</taxon>
        <taxon>Geodermatophilales</taxon>
        <taxon>Geodermatophilaceae</taxon>
        <taxon>Modestobacter</taxon>
    </lineage>
</organism>
<dbReference type="PANTHER" id="PTHR14969">
    <property type="entry name" value="SPHINGOSINE-1-PHOSPHATE PHOSPHOHYDROLASE"/>
    <property type="match status" value="1"/>
</dbReference>
<dbReference type="SMART" id="SM00014">
    <property type="entry name" value="acidPPc"/>
    <property type="match status" value="1"/>
</dbReference>
<keyword evidence="2" id="KW-1133">Transmembrane helix</keyword>
<gene>
    <name evidence="5" type="ORF">FB380_003685</name>
    <name evidence="4" type="ORF">GCM10011589_36030</name>
</gene>
<evidence type="ECO:0000313" key="5">
    <source>
        <dbReference type="EMBL" id="NIH69197.1"/>
    </source>
</evidence>
<dbReference type="EC" id="3.6.1.27" evidence="5"/>
<feature type="transmembrane region" description="Helical" evidence="2">
    <location>
        <begin position="44"/>
        <end position="63"/>
    </location>
</feature>
<name>A0A846LP46_9ACTN</name>
<feature type="transmembrane region" description="Helical" evidence="2">
    <location>
        <begin position="142"/>
        <end position="162"/>
    </location>
</feature>
<evidence type="ECO:0000256" key="1">
    <source>
        <dbReference type="SAM" id="MobiDB-lite"/>
    </source>
</evidence>
<feature type="domain" description="Phosphatidic acid phosphatase type 2/haloperoxidase" evidence="3">
    <location>
        <begin position="72"/>
        <end position="183"/>
    </location>
</feature>
<dbReference type="EMBL" id="BMMI01000007">
    <property type="protein sequence ID" value="GGL76726.1"/>
    <property type="molecule type" value="Genomic_DNA"/>
</dbReference>
<dbReference type="Pfam" id="PF01569">
    <property type="entry name" value="PAP2"/>
    <property type="match status" value="1"/>
</dbReference>
<evidence type="ECO:0000313" key="4">
    <source>
        <dbReference type="EMBL" id="GGL76726.1"/>
    </source>
</evidence>
<sequence>MGTAIAAAVATALCAWSVASGAVRPAEAAVFRFVNGWPDWWRGPLWLFQLLGVLGMPLLVAAAAAAHRRWRLVMALAALVPLKLLVERDVLKELVARERPGATVPGAVLRDVPSAGLSFPSGHAVIAFGIVVLLAPHLRRRWVATALVLALLNSVSRVYLGAHAPLDVLGGAAAGIAVGSVLNLVVGVPAAADGGPHRSRRWSGRPRHPGVPARPPPRRGGP</sequence>
<feature type="compositionally biased region" description="Basic residues" evidence="1">
    <location>
        <begin position="197"/>
        <end position="208"/>
    </location>
</feature>
<comment type="caution">
    <text evidence="5">The sequence shown here is derived from an EMBL/GenBank/DDBJ whole genome shotgun (WGS) entry which is preliminary data.</text>
</comment>
<reference evidence="5 6" key="3">
    <citation type="submission" date="2020-02" db="EMBL/GenBank/DDBJ databases">
        <title>Sequencing the genomes of 1000 actinobacteria strains.</title>
        <authorList>
            <person name="Klenk H.-P."/>
        </authorList>
    </citation>
    <scope>NUCLEOTIDE SEQUENCE [LARGE SCALE GENOMIC DNA]</scope>
    <source>
        <strain evidence="5 6">DSM 45201</strain>
    </source>
</reference>
<dbReference type="AlphaFoldDB" id="A0A846LP46"/>
<reference evidence="4" key="4">
    <citation type="submission" date="2024-05" db="EMBL/GenBank/DDBJ databases">
        <authorList>
            <person name="Sun Q."/>
            <person name="Zhou Y."/>
        </authorList>
    </citation>
    <scope>NUCLEOTIDE SEQUENCE</scope>
    <source>
        <strain evidence="4">CGMCC 4.5581</strain>
    </source>
</reference>
<evidence type="ECO:0000256" key="2">
    <source>
        <dbReference type="SAM" id="Phobius"/>
    </source>
</evidence>
<dbReference type="EMBL" id="JAAMPA010000002">
    <property type="protein sequence ID" value="NIH69197.1"/>
    <property type="molecule type" value="Genomic_DNA"/>
</dbReference>
<dbReference type="SUPFAM" id="SSF48317">
    <property type="entry name" value="Acid phosphatase/Vanadium-dependent haloperoxidase"/>
    <property type="match status" value="1"/>
</dbReference>
<dbReference type="InterPro" id="IPR000326">
    <property type="entry name" value="PAP2/HPO"/>
</dbReference>
<feature type="transmembrane region" description="Helical" evidence="2">
    <location>
        <begin position="117"/>
        <end position="135"/>
    </location>
</feature>
<keyword evidence="7" id="KW-1185">Reference proteome</keyword>
<feature type="region of interest" description="Disordered" evidence="1">
    <location>
        <begin position="193"/>
        <end position="222"/>
    </location>
</feature>